<dbReference type="EMBL" id="WAAU01000021">
    <property type="protein sequence ID" value="KAB1155913.1"/>
    <property type="molecule type" value="Genomic_DNA"/>
</dbReference>
<dbReference type="RefSeq" id="WP_150900202.1">
    <property type="nucleotide sequence ID" value="NZ_WAAU01000021.1"/>
</dbReference>
<evidence type="ECO:0000256" key="1">
    <source>
        <dbReference type="SAM" id="Phobius"/>
    </source>
</evidence>
<dbReference type="OrthoDB" id="675873at2"/>
<accession>A0A7J5AEK0</accession>
<gene>
    <name evidence="2" type="ORF">F7018_11430</name>
</gene>
<protein>
    <submittedName>
        <fullName evidence="2">DUF3667 domain-containing protein</fullName>
    </submittedName>
</protein>
<name>A0A7J5AEK0_9FLAO</name>
<organism evidence="2 3">
    <name type="scientific">Tenacibaculum aiptasiae</name>
    <dbReference type="NCBI Taxonomy" id="426481"/>
    <lineage>
        <taxon>Bacteria</taxon>
        <taxon>Pseudomonadati</taxon>
        <taxon>Bacteroidota</taxon>
        <taxon>Flavobacteriia</taxon>
        <taxon>Flavobacteriales</taxon>
        <taxon>Flavobacteriaceae</taxon>
        <taxon>Tenacibaculum</taxon>
    </lineage>
</organism>
<keyword evidence="3" id="KW-1185">Reference proteome</keyword>
<evidence type="ECO:0000313" key="3">
    <source>
        <dbReference type="Proteomes" id="UP000467305"/>
    </source>
</evidence>
<dbReference type="AlphaFoldDB" id="A0A7J5AEK0"/>
<dbReference type="Pfam" id="PF12412">
    <property type="entry name" value="DUF3667"/>
    <property type="match status" value="1"/>
</dbReference>
<keyword evidence="1" id="KW-1133">Transmembrane helix</keyword>
<dbReference type="Proteomes" id="UP000467305">
    <property type="component" value="Unassembled WGS sequence"/>
</dbReference>
<feature type="transmembrane region" description="Helical" evidence="1">
    <location>
        <begin position="247"/>
        <end position="269"/>
    </location>
</feature>
<keyword evidence="1" id="KW-0812">Transmembrane</keyword>
<feature type="transmembrane region" description="Helical" evidence="1">
    <location>
        <begin position="93"/>
        <end position="111"/>
    </location>
</feature>
<keyword evidence="1" id="KW-0472">Membrane</keyword>
<feature type="transmembrane region" description="Helical" evidence="1">
    <location>
        <begin position="341"/>
        <end position="365"/>
    </location>
</feature>
<evidence type="ECO:0000313" key="2">
    <source>
        <dbReference type="EMBL" id="KAB1155913.1"/>
    </source>
</evidence>
<reference evidence="2 3" key="1">
    <citation type="submission" date="2019-09" db="EMBL/GenBank/DDBJ databases">
        <authorList>
            <person name="Cao W.R."/>
        </authorList>
    </citation>
    <scope>NUCLEOTIDE SEQUENCE [LARGE SCALE GENOMIC DNA]</scope>
    <source>
        <strain evidence="3">a4</strain>
    </source>
</reference>
<comment type="caution">
    <text evidence="2">The sequence shown here is derived from an EMBL/GenBank/DDBJ whole genome shotgun (WGS) entry which is preliminary data.</text>
</comment>
<sequence>MGKKNKVAIIKDPNCLNCGHPFIQNEKFCPECGQKNKGKRITLRSFVREVFAGFISWDAKFWKTLIPLLIRPGKVSRDYIEGKRTRYVNPFRFYITTSIIFFLIFGLVSSYNKFQDFSKGNVKKDTSLMAEIPKDINIDSLRNETNKRLERTPLDSITKKTILDEVNKKTNDSINSKIPGKISFGGGTRLDEFIVYNRKYPDTNIDDALDSLKYEKTFLNRFFYSRAEVANSFVDKKEMREQFLNQMLSYGSISLFILLPIFTFFLKIFYIRRRYTYVEHLIFVFHTQTVFFLLITLYIILDFFTQTADEGIFTLLFLIYLFIAMKSFYKQGYFKTFVKFSLINMVYLFLATIGVVLVGTASFALI</sequence>
<feature type="transmembrane region" description="Helical" evidence="1">
    <location>
        <begin position="281"/>
        <end position="300"/>
    </location>
</feature>
<proteinExistence type="predicted"/>
<dbReference type="InterPro" id="IPR022134">
    <property type="entry name" value="DUF3667"/>
</dbReference>
<feature type="transmembrane region" description="Helical" evidence="1">
    <location>
        <begin position="312"/>
        <end position="329"/>
    </location>
</feature>